<dbReference type="EMBL" id="QQBC01000004">
    <property type="protein sequence ID" value="RDI66848.1"/>
    <property type="molecule type" value="Genomic_DNA"/>
</dbReference>
<dbReference type="InterPro" id="IPR036188">
    <property type="entry name" value="FAD/NAD-bd_sf"/>
</dbReference>
<dbReference type="PRINTS" id="PR00411">
    <property type="entry name" value="PNDRDTASEI"/>
</dbReference>
<dbReference type="Proteomes" id="UP000254869">
    <property type="component" value="Unassembled WGS sequence"/>
</dbReference>
<accession>A0A370I829</accession>
<keyword evidence="2" id="KW-1185">Reference proteome</keyword>
<comment type="caution">
    <text evidence="1">The sequence shown here is derived from an EMBL/GenBank/DDBJ whole genome shotgun (WGS) entry which is preliminary data.</text>
</comment>
<dbReference type="Gene3D" id="3.50.50.60">
    <property type="entry name" value="FAD/NAD(P)-binding domain"/>
    <property type="match status" value="2"/>
</dbReference>
<reference evidence="1 2" key="1">
    <citation type="submission" date="2018-07" db="EMBL/GenBank/DDBJ databases">
        <title>Genomic Encyclopedia of Type Strains, Phase IV (KMG-IV): sequencing the most valuable type-strain genomes for metagenomic binning, comparative biology and taxonomic classification.</title>
        <authorList>
            <person name="Goeker M."/>
        </authorList>
    </citation>
    <scope>NUCLEOTIDE SEQUENCE [LARGE SCALE GENOMIC DNA]</scope>
    <source>
        <strain evidence="1 2">DSM 44290</strain>
    </source>
</reference>
<sequence length="496" mass="55387">MPDFSYPDVLIVGAGMAGVGMGVGLRRAGVDNFVILEKAHEIGGTWRSNTYPGCACDVMSLMYSYSFAPHTGWSKLYADQPEILDYARRVVKDFALEAHIRFDSEVVSYEFDDAVDRWWVRTRGGELYCPRVVVLCNGVLHRPHRPEFAGQDRFAGPIVHTAEWDPALDLAGKRVAVIGTGASAVQLVPAVAGVAERVTVFQRTPHWVLPKPNRAIGARERRLLSRVPGLAALYRNFAFWTHEVPVAGFLHPRLLRVLRWAALRTLRRQVPDPALRAKLIPDYTIGCKRILLTSDYYPALCRPDVDLVTAGITEFEPSGVRTADGVLHEADVIVLATGFDTDNRCAGEHIVGRDGYTIARAWRDGMRAYLGMTVAGFPNLFLIMGPNSGGGAQSILFVIEAQIRYITECLGMLRRGGATRMEVRPEIQREFNRWLHSKLSRSVWNSGCDSWFLDHTGNNRQCWPGTGTSYWWATRTPKAISFEFTRAAALHTVEKQ</sequence>
<dbReference type="RefSeq" id="WP_067994604.1">
    <property type="nucleotide sequence ID" value="NZ_QQBC01000004.1"/>
</dbReference>
<dbReference type="PANTHER" id="PTHR42877:SF4">
    <property type="entry name" value="FAD_NAD(P)-BINDING DOMAIN-CONTAINING PROTEIN-RELATED"/>
    <property type="match status" value="1"/>
</dbReference>
<evidence type="ECO:0000313" key="2">
    <source>
        <dbReference type="Proteomes" id="UP000254869"/>
    </source>
</evidence>
<dbReference type="AlphaFoldDB" id="A0A370I829"/>
<dbReference type="STRING" id="1210086.GCA_001613105_01797"/>
<dbReference type="Pfam" id="PF13738">
    <property type="entry name" value="Pyr_redox_3"/>
    <property type="match status" value="1"/>
</dbReference>
<proteinExistence type="predicted"/>
<name>A0A370I829_9NOCA</name>
<dbReference type="SUPFAM" id="SSF51905">
    <property type="entry name" value="FAD/NAD(P)-binding domain"/>
    <property type="match status" value="1"/>
</dbReference>
<dbReference type="PANTHER" id="PTHR42877">
    <property type="entry name" value="L-ORNITHINE N(5)-MONOOXYGENASE-RELATED"/>
    <property type="match status" value="1"/>
</dbReference>
<gene>
    <name evidence="1" type="ORF">DFR76_104601</name>
</gene>
<protein>
    <submittedName>
        <fullName evidence="1">Cation diffusion facilitator CzcD-associated flavoprotein CzcO</fullName>
    </submittedName>
</protein>
<evidence type="ECO:0000313" key="1">
    <source>
        <dbReference type="EMBL" id="RDI66848.1"/>
    </source>
</evidence>
<organism evidence="1 2">
    <name type="scientific">Nocardia pseudobrasiliensis</name>
    <dbReference type="NCBI Taxonomy" id="45979"/>
    <lineage>
        <taxon>Bacteria</taxon>
        <taxon>Bacillati</taxon>
        <taxon>Actinomycetota</taxon>
        <taxon>Actinomycetes</taxon>
        <taxon>Mycobacteriales</taxon>
        <taxon>Nocardiaceae</taxon>
        <taxon>Nocardia</taxon>
    </lineage>
</organism>
<dbReference type="InterPro" id="IPR051209">
    <property type="entry name" value="FAD-bind_Monooxygenase_sf"/>
</dbReference>